<dbReference type="InterPro" id="IPR036942">
    <property type="entry name" value="Beta-barrel_TonB_sf"/>
</dbReference>
<evidence type="ECO:0000256" key="3">
    <source>
        <dbReference type="ARBA" id="ARBA00022452"/>
    </source>
</evidence>
<keyword evidence="5 7" id="KW-0472">Membrane</keyword>
<evidence type="ECO:0000259" key="8">
    <source>
        <dbReference type="SMART" id="SM00965"/>
    </source>
</evidence>
<dbReference type="InterPro" id="IPR023997">
    <property type="entry name" value="TonB-dep_OMP_SusC/RagA_CS"/>
</dbReference>
<dbReference type="Pfam" id="PF07715">
    <property type="entry name" value="Plug"/>
    <property type="match status" value="1"/>
</dbReference>
<dbReference type="SUPFAM" id="SSF56935">
    <property type="entry name" value="Porins"/>
    <property type="match status" value="1"/>
</dbReference>
<dbReference type="InterPro" id="IPR008969">
    <property type="entry name" value="CarboxyPept-like_regulatory"/>
</dbReference>
<comment type="subcellular location">
    <subcellularLocation>
        <location evidence="1 7">Cell outer membrane</location>
        <topology evidence="1 7">Multi-pass membrane protein</topology>
    </subcellularLocation>
</comment>
<dbReference type="EMBL" id="SJSM01000005">
    <property type="protein sequence ID" value="TCC96576.1"/>
    <property type="molecule type" value="Genomic_DNA"/>
</dbReference>
<evidence type="ECO:0000256" key="6">
    <source>
        <dbReference type="ARBA" id="ARBA00023237"/>
    </source>
</evidence>
<evidence type="ECO:0000256" key="4">
    <source>
        <dbReference type="ARBA" id="ARBA00022692"/>
    </source>
</evidence>
<dbReference type="NCBIfam" id="TIGR04057">
    <property type="entry name" value="SusC_RagA_signa"/>
    <property type="match status" value="1"/>
</dbReference>
<dbReference type="InterPro" id="IPR039426">
    <property type="entry name" value="TonB-dep_rcpt-like"/>
</dbReference>
<evidence type="ECO:0000313" key="9">
    <source>
        <dbReference type="EMBL" id="TCC96576.1"/>
    </source>
</evidence>
<proteinExistence type="inferred from homology"/>
<keyword evidence="6 7" id="KW-0998">Cell outer membrane</keyword>
<dbReference type="SUPFAM" id="SSF49464">
    <property type="entry name" value="Carboxypeptidase regulatory domain-like"/>
    <property type="match status" value="1"/>
</dbReference>
<evidence type="ECO:0000256" key="7">
    <source>
        <dbReference type="PROSITE-ProRule" id="PRU01360"/>
    </source>
</evidence>
<dbReference type="RefSeq" id="WP_131608879.1">
    <property type="nucleotide sequence ID" value="NZ_SJSM01000005.1"/>
</dbReference>
<dbReference type="Proteomes" id="UP000291117">
    <property type="component" value="Unassembled WGS sequence"/>
</dbReference>
<name>A0A4V6N5W8_9SPHI</name>
<dbReference type="Gene3D" id="2.40.170.20">
    <property type="entry name" value="TonB-dependent receptor, beta-barrel domain"/>
    <property type="match status" value="1"/>
</dbReference>
<dbReference type="SMART" id="SM00965">
    <property type="entry name" value="STN"/>
    <property type="match status" value="1"/>
</dbReference>
<evidence type="ECO:0000313" key="10">
    <source>
        <dbReference type="Proteomes" id="UP000291117"/>
    </source>
</evidence>
<dbReference type="Gene3D" id="2.170.130.10">
    <property type="entry name" value="TonB-dependent receptor, plug domain"/>
    <property type="match status" value="1"/>
</dbReference>
<evidence type="ECO:0000256" key="2">
    <source>
        <dbReference type="ARBA" id="ARBA00022448"/>
    </source>
</evidence>
<evidence type="ECO:0000256" key="1">
    <source>
        <dbReference type="ARBA" id="ARBA00004571"/>
    </source>
</evidence>
<sequence length="1153" mass="127958">MKFNLKVEQMSLVFGYPLTRILLVMKLTAILLLFALVQVHGNSYSQNINIKEKNSAVVNILELIEAQSKYSFLYDKGDLNGLKSLNLVLVNASINDALEKCFRDLPLTYKIFEHTVVIKRKPAKLQVDAEVQQMRSLKGIISSRTGEILPNVTVKNLRSGYSTISKQDGSFEIPDVKIKDELSFSLLGYALHKLVVVNYNDQIVVLSQEEKGLDEVVVVGYGTLKRKNITGSISRVNESTIKETPPNTLENAIQGRMAGVVVTNTSAEPGGGININIRGITSISGTNQPLYVIDGVPMYNDNSRSSLEFEGNVSGNFLASLNPSDVVSVEVLKDAQSTAIYGSRGANGVIMITTKRGKPGKSSIEFSHYTMFSARPKLIKLANAKEYATFYNEMNRNDNIAESYIGKYLKTTDLLDSIYLPAISELGEGTNWQKELTRPGITQNYQLSASGGNEQIRYLVSGNYLKDEGIIRYSEYQKASFRVNMDAKITSRLSAKVDVNVSSDLNNRAENSNSRILAGGFERSGVILKAFAANPTLSMDNQASQLATRLSTTPVGATFLNPLYDLSNTINQRRINYYFFNSDLNYKLTDKLSLTVRGAYNTSDASTDQFWNNKTMLGYLRGQKAFRTTWKSRSFLNENFLTYTQNTSKYSLNVVGGVSWQKSILNTSVIDAEGLPIPVDDGLNLLPLYTTIAPIQTNLVSEALLSGYGRVSFSYLGKYSLNVVARSDGSSHFAKNKKWGFFPSAGLAWHLSDEQFFQPVKTVLSTARLRASYGISGNQAIPAYGSLAQLYPLTFGFVNGVATGMVTGTPSNVNLTWETTRQVDLGIELGFAKDKYKLSLDVYDKQTKDLLQSRKIPGESGYNTIPDNFGSIENKGIEMEFSTAPIVSKRFSWNLSFNASSNRNKITDLGEGIDFYNQTSGGADYTHRMVVGSALGEFWGYKTAGLLTAEDISNNYPVLGGFAKEGMLKFIDNDHNNIINDDDKESLGNAFPKWNLGLNNTFSYRNLSLNVFVYAVLGQKVLNQNLLYSSYGTPIGVPSKDYIDNHWTPENKGAYYPQASQFSGNSQTTDRLIEDGSFVRFKNITLRYDVQHLPKWLTKLQLYVTANNLITITKYRGYDPEVSAYGQNILLPGIDLGSYPRTKMYTFGVNVDF</sequence>
<organism evidence="9 10">
    <name type="scientific">Pedobacter hiemivivus</name>
    <dbReference type="NCBI Taxonomy" id="2530454"/>
    <lineage>
        <taxon>Bacteria</taxon>
        <taxon>Pseudomonadati</taxon>
        <taxon>Bacteroidota</taxon>
        <taxon>Sphingobacteriia</taxon>
        <taxon>Sphingobacteriales</taxon>
        <taxon>Sphingobacteriaceae</taxon>
        <taxon>Pedobacter</taxon>
    </lineage>
</organism>
<protein>
    <submittedName>
        <fullName evidence="9">SusC/RagA family TonB-linked outer membrane protein</fullName>
    </submittedName>
</protein>
<keyword evidence="3 7" id="KW-1134">Transmembrane beta strand</keyword>
<reference evidence="9 10" key="1">
    <citation type="submission" date="2019-02" db="EMBL/GenBank/DDBJ databases">
        <title>Pedobacter sp. RP-3-8 sp. nov., isolated from Arctic soil.</title>
        <authorList>
            <person name="Dahal R.H."/>
        </authorList>
    </citation>
    <scope>NUCLEOTIDE SEQUENCE [LARGE SCALE GENOMIC DNA]</scope>
    <source>
        <strain evidence="9 10">RP-3-8</strain>
    </source>
</reference>
<evidence type="ECO:0000256" key="5">
    <source>
        <dbReference type="ARBA" id="ARBA00023136"/>
    </source>
</evidence>
<keyword evidence="4 7" id="KW-0812">Transmembrane</keyword>
<accession>A0A4V6N5W8</accession>
<dbReference type="AlphaFoldDB" id="A0A4V6N5W8"/>
<keyword evidence="10" id="KW-1185">Reference proteome</keyword>
<dbReference type="InterPro" id="IPR012910">
    <property type="entry name" value="Plug_dom"/>
</dbReference>
<dbReference type="InterPro" id="IPR037066">
    <property type="entry name" value="Plug_dom_sf"/>
</dbReference>
<feature type="domain" description="Secretin/TonB short N-terminal" evidence="8">
    <location>
        <begin position="70"/>
        <end position="121"/>
    </location>
</feature>
<dbReference type="Pfam" id="PF07660">
    <property type="entry name" value="STN"/>
    <property type="match status" value="1"/>
</dbReference>
<dbReference type="InterPro" id="IPR023996">
    <property type="entry name" value="TonB-dep_OMP_SusC/RagA"/>
</dbReference>
<keyword evidence="2 7" id="KW-0813">Transport</keyword>
<dbReference type="OrthoDB" id="9768177at2"/>
<comment type="caution">
    <text evidence="9">The sequence shown here is derived from an EMBL/GenBank/DDBJ whole genome shotgun (WGS) entry which is preliminary data.</text>
</comment>
<dbReference type="GO" id="GO:0009279">
    <property type="term" value="C:cell outer membrane"/>
    <property type="evidence" value="ECO:0007669"/>
    <property type="project" value="UniProtKB-SubCell"/>
</dbReference>
<gene>
    <name evidence="9" type="ORF">EZ444_11415</name>
</gene>
<dbReference type="PROSITE" id="PS52016">
    <property type="entry name" value="TONB_DEPENDENT_REC_3"/>
    <property type="match status" value="1"/>
</dbReference>
<dbReference type="InterPro" id="IPR011662">
    <property type="entry name" value="Secretin/TonB_short_N"/>
</dbReference>
<comment type="similarity">
    <text evidence="7">Belongs to the TonB-dependent receptor family.</text>
</comment>
<dbReference type="NCBIfam" id="TIGR04056">
    <property type="entry name" value="OMP_RagA_SusC"/>
    <property type="match status" value="1"/>
</dbReference>